<comment type="catalytic activity">
    <reaction evidence="15">
        <text>S-methyl-5'-thioadenosine + phosphate = 5-(methylsulfanyl)-alpha-D-ribose 1-phosphate + adenine</text>
        <dbReference type="Rhea" id="RHEA:11852"/>
        <dbReference type="ChEBI" id="CHEBI:16708"/>
        <dbReference type="ChEBI" id="CHEBI:17509"/>
        <dbReference type="ChEBI" id="CHEBI:43474"/>
        <dbReference type="ChEBI" id="CHEBI:58533"/>
        <dbReference type="EC" id="2.4.2.28"/>
    </reaction>
    <physiologicalReaction direction="left-to-right" evidence="15">
        <dbReference type="Rhea" id="RHEA:11853"/>
    </physiologicalReaction>
</comment>
<evidence type="ECO:0000256" key="9">
    <source>
        <dbReference type="ARBA" id="ARBA00022801"/>
    </source>
</evidence>
<dbReference type="SUPFAM" id="SSF64438">
    <property type="entry name" value="CNF1/YfiH-like putative cysteine hydrolases"/>
    <property type="match status" value="1"/>
</dbReference>
<dbReference type="GO" id="GO:0005507">
    <property type="term" value="F:copper ion binding"/>
    <property type="evidence" value="ECO:0007669"/>
    <property type="project" value="TreeGrafter"/>
</dbReference>
<dbReference type="AlphaFoldDB" id="A0A9W6L8R2"/>
<dbReference type="CDD" id="cd16833">
    <property type="entry name" value="YfiH"/>
    <property type="match status" value="1"/>
</dbReference>
<dbReference type="PANTHER" id="PTHR30616:SF2">
    <property type="entry name" value="PURINE NUCLEOSIDE PHOSPHORYLASE LACC1"/>
    <property type="match status" value="1"/>
</dbReference>
<keyword evidence="9" id="KW-0378">Hydrolase</keyword>
<comment type="similarity">
    <text evidence="5 16">Belongs to the purine nucleoside phosphorylase YfiH/LACC1 family.</text>
</comment>
<evidence type="ECO:0000256" key="15">
    <source>
        <dbReference type="ARBA" id="ARBA00049893"/>
    </source>
</evidence>
<sequence>MSETAQRARVRRVVTTRAGGRSAAPFDSFNLSRAVGDDPAAVDANRYRLTRELGLRGTVFLNQVHGTRVVTVTEPPRRSAPDVPETDAAVTAVPGIGLAVLAADCTPVLLSDPKAGVVGAAHAGRVGAAAGVVPATVAAMQELGAAVEDIEVLLGPAVCGLCYEVPAEMRAEVEGALPGSAAETRRGMPSVDVRAGLHRQLAGLGVTKVGVDPRCTLEDPALFSHRRDQRTGRLAGVVWLDAGV</sequence>
<keyword evidence="10" id="KW-0862">Zinc</keyword>
<evidence type="ECO:0000256" key="4">
    <source>
        <dbReference type="ARBA" id="ARBA00003215"/>
    </source>
</evidence>
<keyword evidence="8" id="KW-0479">Metal-binding</keyword>
<evidence type="ECO:0000256" key="6">
    <source>
        <dbReference type="ARBA" id="ARBA00011738"/>
    </source>
</evidence>
<evidence type="ECO:0000256" key="8">
    <source>
        <dbReference type="ARBA" id="ARBA00022723"/>
    </source>
</evidence>
<dbReference type="GO" id="GO:0016787">
    <property type="term" value="F:hydrolase activity"/>
    <property type="evidence" value="ECO:0007669"/>
    <property type="project" value="UniProtKB-KW"/>
</dbReference>
<evidence type="ECO:0000256" key="16">
    <source>
        <dbReference type="RuleBase" id="RU361274"/>
    </source>
</evidence>
<dbReference type="Gene3D" id="3.60.140.10">
    <property type="entry name" value="CNF1/YfiH-like putative cysteine hydrolases"/>
    <property type="match status" value="1"/>
</dbReference>
<comment type="cofactor">
    <cofactor evidence="3">
        <name>Cu(2+)</name>
        <dbReference type="ChEBI" id="CHEBI:29036"/>
    </cofactor>
</comment>
<name>A0A9W6L8R2_9PSEU</name>
<keyword evidence="7" id="KW-0808">Transferase</keyword>
<keyword evidence="11" id="KW-0560">Oxidoreductase</keyword>
<dbReference type="NCBIfam" id="TIGR00726">
    <property type="entry name" value="peptidoglycan editing factor PgeF"/>
    <property type="match status" value="1"/>
</dbReference>
<evidence type="ECO:0000256" key="5">
    <source>
        <dbReference type="ARBA" id="ARBA00007353"/>
    </source>
</evidence>
<evidence type="ECO:0000313" key="17">
    <source>
        <dbReference type="EMBL" id="GLL14149.1"/>
    </source>
</evidence>
<gene>
    <name evidence="17" type="ORF">GCM10017577_52960</name>
</gene>
<comment type="subunit">
    <text evidence="6">Homodimer.</text>
</comment>
<evidence type="ECO:0000256" key="11">
    <source>
        <dbReference type="ARBA" id="ARBA00023002"/>
    </source>
</evidence>
<dbReference type="PANTHER" id="PTHR30616">
    <property type="entry name" value="UNCHARACTERIZED PROTEIN YFIH"/>
    <property type="match status" value="1"/>
</dbReference>
<reference evidence="17" key="1">
    <citation type="journal article" date="2014" name="Int. J. Syst. Evol. Microbiol.">
        <title>Complete genome sequence of Corynebacterium casei LMG S-19264T (=DSM 44701T), isolated from a smear-ripened cheese.</title>
        <authorList>
            <consortium name="US DOE Joint Genome Institute (JGI-PGF)"/>
            <person name="Walter F."/>
            <person name="Albersmeier A."/>
            <person name="Kalinowski J."/>
            <person name="Ruckert C."/>
        </authorList>
    </citation>
    <scope>NUCLEOTIDE SEQUENCE</scope>
    <source>
        <strain evidence="17">VKM Ac-1069</strain>
    </source>
</reference>
<dbReference type="RefSeq" id="WP_051736854.1">
    <property type="nucleotide sequence ID" value="NZ_BAAAUZ010000055.1"/>
</dbReference>
<dbReference type="InterPro" id="IPR038371">
    <property type="entry name" value="Cu_polyphenol_OxRdtase_sf"/>
</dbReference>
<evidence type="ECO:0000256" key="12">
    <source>
        <dbReference type="ARBA" id="ARBA00023008"/>
    </source>
</evidence>
<evidence type="ECO:0000313" key="18">
    <source>
        <dbReference type="Proteomes" id="UP001143463"/>
    </source>
</evidence>
<dbReference type="GO" id="GO:0017061">
    <property type="term" value="F:S-methyl-5-thioadenosine phosphorylase activity"/>
    <property type="evidence" value="ECO:0007669"/>
    <property type="project" value="UniProtKB-EC"/>
</dbReference>
<dbReference type="GO" id="GO:0016491">
    <property type="term" value="F:oxidoreductase activity"/>
    <property type="evidence" value="ECO:0007669"/>
    <property type="project" value="UniProtKB-KW"/>
</dbReference>
<dbReference type="FunFam" id="3.60.140.10:FF:000003">
    <property type="entry name" value="Polyphenol oxidase"/>
    <property type="match status" value="1"/>
</dbReference>
<keyword evidence="18" id="KW-1185">Reference proteome</keyword>
<comment type="caution">
    <text evidence="17">The sequence shown here is derived from an EMBL/GenBank/DDBJ whole genome shotgun (WGS) entry which is preliminary data.</text>
</comment>
<evidence type="ECO:0000256" key="14">
    <source>
        <dbReference type="ARBA" id="ARBA00048968"/>
    </source>
</evidence>
<organism evidence="17 18">
    <name type="scientific">Pseudonocardia halophobica</name>
    <dbReference type="NCBI Taxonomy" id="29401"/>
    <lineage>
        <taxon>Bacteria</taxon>
        <taxon>Bacillati</taxon>
        <taxon>Actinomycetota</taxon>
        <taxon>Actinomycetes</taxon>
        <taxon>Pseudonocardiales</taxon>
        <taxon>Pseudonocardiaceae</taxon>
        <taxon>Pseudonocardia</taxon>
    </lineage>
</organism>
<comment type="cofactor">
    <cofactor evidence="2">
        <name>Zn(2+)</name>
        <dbReference type="ChEBI" id="CHEBI:29105"/>
    </cofactor>
</comment>
<evidence type="ECO:0000256" key="1">
    <source>
        <dbReference type="ARBA" id="ARBA00000553"/>
    </source>
</evidence>
<dbReference type="InterPro" id="IPR003730">
    <property type="entry name" value="Cu_polyphenol_OxRdtase"/>
</dbReference>
<dbReference type="EMBL" id="BSFQ01000029">
    <property type="protein sequence ID" value="GLL14149.1"/>
    <property type="molecule type" value="Genomic_DNA"/>
</dbReference>
<comment type="function">
    <text evidence="4">Purine nucleoside enzyme that catalyzes the phosphorolysis of adenosine and inosine nucleosides, yielding D-ribose 1-phosphate and the respective free bases, adenine and hypoxanthine. Also catalyzes the phosphorolysis of S-methyl-5'-thioadenosine into adenine and S-methyl-5-thio-alpha-D-ribose 1-phosphate. Also has adenosine deaminase activity.</text>
</comment>
<reference evidence="17" key="2">
    <citation type="submission" date="2023-01" db="EMBL/GenBank/DDBJ databases">
        <authorList>
            <person name="Sun Q."/>
            <person name="Evtushenko L."/>
        </authorList>
    </citation>
    <scope>NUCLEOTIDE SEQUENCE</scope>
    <source>
        <strain evidence="17">VKM Ac-1069</strain>
    </source>
</reference>
<protein>
    <recommendedName>
        <fullName evidence="16">Purine nucleoside phosphorylase</fullName>
    </recommendedName>
</protein>
<evidence type="ECO:0000256" key="7">
    <source>
        <dbReference type="ARBA" id="ARBA00022679"/>
    </source>
</evidence>
<dbReference type="Pfam" id="PF02578">
    <property type="entry name" value="Cu-oxidase_4"/>
    <property type="match status" value="1"/>
</dbReference>
<evidence type="ECO:0000256" key="2">
    <source>
        <dbReference type="ARBA" id="ARBA00001947"/>
    </source>
</evidence>
<dbReference type="Proteomes" id="UP001143463">
    <property type="component" value="Unassembled WGS sequence"/>
</dbReference>
<accession>A0A9W6L8R2</accession>
<evidence type="ECO:0000256" key="13">
    <source>
        <dbReference type="ARBA" id="ARBA00047989"/>
    </source>
</evidence>
<comment type="catalytic activity">
    <reaction evidence="14">
        <text>adenosine + phosphate = alpha-D-ribose 1-phosphate + adenine</text>
        <dbReference type="Rhea" id="RHEA:27642"/>
        <dbReference type="ChEBI" id="CHEBI:16335"/>
        <dbReference type="ChEBI" id="CHEBI:16708"/>
        <dbReference type="ChEBI" id="CHEBI:43474"/>
        <dbReference type="ChEBI" id="CHEBI:57720"/>
        <dbReference type="EC" id="2.4.2.1"/>
    </reaction>
    <physiologicalReaction direction="left-to-right" evidence="14">
        <dbReference type="Rhea" id="RHEA:27643"/>
    </physiologicalReaction>
</comment>
<keyword evidence="12" id="KW-0186">Copper</keyword>
<comment type="catalytic activity">
    <reaction evidence="1">
        <text>inosine + phosphate = alpha-D-ribose 1-phosphate + hypoxanthine</text>
        <dbReference type="Rhea" id="RHEA:27646"/>
        <dbReference type="ChEBI" id="CHEBI:17368"/>
        <dbReference type="ChEBI" id="CHEBI:17596"/>
        <dbReference type="ChEBI" id="CHEBI:43474"/>
        <dbReference type="ChEBI" id="CHEBI:57720"/>
        <dbReference type="EC" id="2.4.2.1"/>
    </reaction>
    <physiologicalReaction direction="left-to-right" evidence="1">
        <dbReference type="Rhea" id="RHEA:27647"/>
    </physiologicalReaction>
</comment>
<comment type="catalytic activity">
    <reaction evidence="13">
        <text>adenosine + H2O + H(+) = inosine + NH4(+)</text>
        <dbReference type="Rhea" id="RHEA:24408"/>
        <dbReference type="ChEBI" id="CHEBI:15377"/>
        <dbReference type="ChEBI" id="CHEBI:15378"/>
        <dbReference type="ChEBI" id="CHEBI:16335"/>
        <dbReference type="ChEBI" id="CHEBI:17596"/>
        <dbReference type="ChEBI" id="CHEBI:28938"/>
        <dbReference type="EC" id="3.5.4.4"/>
    </reaction>
    <physiologicalReaction direction="left-to-right" evidence="13">
        <dbReference type="Rhea" id="RHEA:24409"/>
    </physiologicalReaction>
</comment>
<evidence type="ECO:0000256" key="10">
    <source>
        <dbReference type="ARBA" id="ARBA00022833"/>
    </source>
</evidence>
<proteinExistence type="inferred from homology"/>
<evidence type="ECO:0000256" key="3">
    <source>
        <dbReference type="ARBA" id="ARBA00001973"/>
    </source>
</evidence>
<dbReference type="InterPro" id="IPR011324">
    <property type="entry name" value="Cytotoxic_necrot_fac-like_cat"/>
</dbReference>